<feature type="transmembrane region" description="Helical" evidence="1">
    <location>
        <begin position="173"/>
        <end position="191"/>
    </location>
</feature>
<dbReference type="AlphaFoldDB" id="A0A4R7I182"/>
<organism evidence="2 3">
    <name type="scientific">Ilumatobacter fluminis</name>
    <dbReference type="NCBI Taxonomy" id="467091"/>
    <lineage>
        <taxon>Bacteria</taxon>
        <taxon>Bacillati</taxon>
        <taxon>Actinomycetota</taxon>
        <taxon>Acidimicrobiia</taxon>
        <taxon>Acidimicrobiales</taxon>
        <taxon>Ilumatobacteraceae</taxon>
        <taxon>Ilumatobacter</taxon>
    </lineage>
</organism>
<keyword evidence="1" id="KW-1133">Transmembrane helix</keyword>
<dbReference type="RefSeq" id="WP_133869478.1">
    <property type="nucleotide sequence ID" value="NZ_JAVJPS010000024.1"/>
</dbReference>
<reference evidence="2 3" key="1">
    <citation type="submission" date="2019-03" db="EMBL/GenBank/DDBJ databases">
        <title>Sequencing the genomes of 1000 actinobacteria strains.</title>
        <authorList>
            <person name="Klenk H.-P."/>
        </authorList>
    </citation>
    <scope>NUCLEOTIDE SEQUENCE [LARGE SCALE GENOMIC DNA]</scope>
    <source>
        <strain evidence="2 3">DSM 18936</strain>
    </source>
</reference>
<gene>
    <name evidence="2" type="ORF">BDK89_2780</name>
</gene>
<protein>
    <submittedName>
        <fullName evidence="2">Uncharacterized protein</fullName>
    </submittedName>
</protein>
<feature type="transmembrane region" description="Helical" evidence="1">
    <location>
        <begin position="211"/>
        <end position="235"/>
    </location>
</feature>
<keyword evidence="1" id="KW-0812">Transmembrane</keyword>
<comment type="caution">
    <text evidence="2">The sequence shown here is derived from an EMBL/GenBank/DDBJ whole genome shotgun (WGS) entry which is preliminary data.</text>
</comment>
<dbReference type="OrthoDB" id="9834708at2"/>
<evidence type="ECO:0000313" key="3">
    <source>
        <dbReference type="Proteomes" id="UP000294558"/>
    </source>
</evidence>
<evidence type="ECO:0000256" key="1">
    <source>
        <dbReference type="SAM" id="Phobius"/>
    </source>
</evidence>
<accession>A0A4R7I182</accession>
<dbReference type="Proteomes" id="UP000294558">
    <property type="component" value="Unassembled WGS sequence"/>
</dbReference>
<evidence type="ECO:0000313" key="2">
    <source>
        <dbReference type="EMBL" id="TDT17175.1"/>
    </source>
</evidence>
<feature type="transmembrane region" description="Helical" evidence="1">
    <location>
        <begin position="140"/>
        <end position="161"/>
    </location>
</feature>
<keyword evidence="3" id="KW-1185">Reference proteome</keyword>
<proteinExistence type="predicted"/>
<dbReference type="EMBL" id="SOAU01000001">
    <property type="protein sequence ID" value="TDT17175.1"/>
    <property type="molecule type" value="Genomic_DNA"/>
</dbReference>
<keyword evidence="1" id="KW-0472">Membrane</keyword>
<name>A0A4R7I182_9ACTN</name>
<sequence length="264" mass="28012">MLFLVAAVSISIAAGSWWLQRIAFTPDDTRESAAAILEEADIRVELNTLITGAAAPTIGQTQAELGTLLEDVVMTSRPGAAVMAPVLERIHDRIIGNADDPVVVTGLDMVPIVRDERAVDAPDITLPIDTIGVLSNMRAALGWIALGTGVIGVIALVLGLLTRPERRDVLRGLGEFGIALAASLIVFGYLIPVHLLPALDNQTWTHAIKQLALRTTPVVFGGAVIFAVMGVVLILGSMSGGKRRQWSTPLSVTRYRGGDNPGWS</sequence>